<keyword evidence="2" id="KW-1185">Reference proteome</keyword>
<protein>
    <submittedName>
        <fullName evidence="1">DUF2480 family protein</fullName>
    </submittedName>
</protein>
<proteinExistence type="predicted"/>
<dbReference type="InterPro" id="IPR018914">
    <property type="entry name" value="DUF2480"/>
</dbReference>
<dbReference type="Proteomes" id="UP001304671">
    <property type="component" value="Unassembled WGS sequence"/>
</dbReference>
<organism evidence="1 2">
    <name type="scientific">Arcicella aquatica</name>
    <dbReference type="NCBI Taxonomy" id="217141"/>
    <lineage>
        <taxon>Bacteria</taxon>
        <taxon>Pseudomonadati</taxon>
        <taxon>Bacteroidota</taxon>
        <taxon>Cytophagia</taxon>
        <taxon>Cytophagales</taxon>
        <taxon>Flectobacillaceae</taxon>
        <taxon>Arcicella</taxon>
    </lineage>
</organism>
<name>A0ABU5QUX8_9BACT</name>
<dbReference type="EMBL" id="JAYFUL010000046">
    <property type="protein sequence ID" value="MEA5260151.1"/>
    <property type="molecule type" value="Genomic_DNA"/>
</dbReference>
<dbReference type="Pfam" id="PF10652">
    <property type="entry name" value="DUF2480"/>
    <property type="match status" value="1"/>
</dbReference>
<evidence type="ECO:0000313" key="2">
    <source>
        <dbReference type="Proteomes" id="UP001304671"/>
    </source>
</evidence>
<evidence type="ECO:0000313" key="1">
    <source>
        <dbReference type="EMBL" id="MEA5260151.1"/>
    </source>
</evidence>
<dbReference type="RefSeq" id="WP_323252398.1">
    <property type="nucleotide sequence ID" value="NZ_JAYFUL010000046.1"/>
</dbReference>
<gene>
    <name evidence="1" type="ORF">VB264_20300</name>
</gene>
<sequence>MEDIIINKVASSGLISFDLEELYHKGERVVYDLKDNLFMGMILKEKDFREFLKNHDWSQYEGKNVAVICSEDAVIPTWAYMLLTLKLQDFANCIVFGDLKALEDKLFYEALAKINPEEFRGAKVVIKGCSKVPVPTSAYVEITRLFKPYVQSLMFGEPCSTVPLYKKAMVRQSVSVNQE</sequence>
<accession>A0ABU5QUX8</accession>
<comment type="caution">
    <text evidence="1">The sequence shown here is derived from an EMBL/GenBank/DDBJ whole genome shotgun (WGS) entry which is preliminary data.</text>
</comment>
<reference evidence="1 2" key="1">
    <citation type="submission" date="2023-12" db="EMBL/GenBank/DDBJ databases">
        <title>Novel species of the genus Arcicella isolated from rivers.</title>
        <authorList>
            <person name="Lu H."/>
        </authorList>
    </citation>
    <scope>NUCLEOTIDE SEQUENCE [LARGE SCALE GENOMIC DNA]</scope>
    <source>
        <strain evidence="1 2">LMG 21963</strain>
    </source>
</reference>